<dbReference type="InterPro" id="IPR008949">
    <property type="entry name" value="Isoprenoid_synthase_dom_sf"/>
</dbReference>
<evidence type="ECO:0000256" key="1">
    <source>
        <dbReference type="SAM" id="Phobius"/>
    </source>
</evidence>
<name>A0A377R2G3_9NEIS</name>
<dbReference type="OrthoDB" id="256494at2"/>
<feature type="transmembrane region" description="Helical" evidence="1">
    <location>
        <begin position="172"/>
        <end position="189"/>
    </location>
</feature>
<keyword evidence="3" id="KW-1185">Reference proteome</keyword>
<evidence type="ECO:0008006" key="4">
    <source>
        <dbReference type="Google" id="ProtNLM"/>
    </source>
</evidence>
<sequence>MNPINPNRPSENEQSAFQRSKNRDSAFALALSALFVLLFALLYGGANLLAEHVPWRIRPALPFEAAVPFAPAWSVVYLSLPLLLVLCGLRADRRGAWVLFAVLAAELAAAVPFFVLLPVQTSWPPRVAEGFWQPFFAFADAVSLSRNHLPSLHAAFACTAAWFAFRQRLSARVWFGAWAAAVAASAVLIHEHHLIDLAAGFLLAFAACRLVSARAGREAVFRRAETEYLLWREQAAFARRHRRYALISLLLALYRLRRPQRGGLMAAGYCFLQAFDDLMDGDRPSENPPAEADRLINAWQSGRFAENDRYSRLAAHFRGRLNAVLPPAEAEKAFIGTASLLRVMRRDRFRAEAAELWPAEAVAAQHRATFSLSLDLLFAAAGASVRSRDVPELADALGWCSTMRDLPEDLAAGIINIPAEIWHEAGLPSAKPPSALFQTASAGQAANGGGVRTAANGLPRSAPVRPAFSALSAHPVLRRWIRGERTRALALLDALDARTADLPDPASRRIVRLFSRSVRGFAGKRMRRLFPWL</sequence>
<organism evidence="2 3">
    <name type="scientific">Kingella potus</name>
    <dbReference type="NCBI Taxonomy" id="265175"/>
    <lineage>
        <taxon>Bacteria</taxon>
        <taxon>Pseudomonadati</taxon>
        <taxon>Pseudomonadota</taxon>
        <taxon>Betaproteobacteria</taxon>
        <taxon>Neisseriales</taxon>
        <taxon>Neisseriaceae</taxon>
        <taxon>Kingella</taxon>
    </lineage>
</organism>
<proteinExistence type="predicted"/>
<keyword evidence="1" id="KW-0472">Membrane</keyword>
<reference evidence="2 3" key="1">
    <citation type="submission" date="2018-06" db="EMBL/GenBank/DDBJ databases">
        <authorList>
            <consortium name="Pathogen Informatics"/>
            <person name="Doyle S."/>
        </authorList>
    </citation>
    <scope>NUCLEOTIDE SEQUENCE [LARGE SCALE GENOMIC DNA]</scope>
    <source>
        <strain evidence="2 3">NCTC13336</strain>
    </source>
</reference>
<feature type="transmembrane region" description="Helical" evidence="1">
    <location>
        <begin position="96"/>
        <end position="117"/>
    </location>
</feature>
<evidence type="ECO:0000313" key="3">
    <source>
        <dbReference type="Proteomes" id="UP000254293"/>
    </source>
</evidence>
<keyword evidence="1" id="KW-0812">Transmembrane</keyword>
<dbReference type="AlphaFoldDB" id="A0A377R2G3"/>
<dbReference type="Proteomes" id="UP000254293">
    <property type="component" value="Unassembled WGS sequence"/>
</dbReference>
<feature type="transmembrane region" description="Helical" evidence="1">
    <location>
        <begin position="148"/>
        <end position="165"/>
    </location>
</feature>
<evidence type="ECO:0000313" key="2">
    <source>
        <dbReference type="EMBL" id="STR02424.1"/>
    </source>
</evidence>
<dbReference type="RefSeq" id="WP_115308350.1">
    <property type="nucleotide sequence ID" value="NZ_CP091516.1"/>
</dbReference>
<feature type="transmembrane region" description="Helical" evidence="1">
    <location>
        <begin position="26"/>
        <end position="46"/>
    </location>
</feature>
<dbReference type="SUPFAM" id="SSF48317">
    <property type="entry name" value="Acid phosphatase/Vanadium-dependent haloperoxidase"/>
    <property type="match status" value="1"/>
</dbReference>
<dbReference type="Gene3D" id="1.10.600.10">
    <property type="entry name" value="Farnesyl Diphosphate Synthase"/>
    <property type="match status" value="1"/>
</dbReference>
<dbReference type="EMBL" id="UGJJ01000002">
    <property type="protein sequence ID" value="STR02424.1"/>
    <property type="molecule type" value="Genomic_DNA"/>
</dbReference>
<protein>
    <recommendedName>
        <fullName evidence="4">PAP2 superfamily</fullName>
    </recommendedName>
</protein>
<dbReference type="InterPro" id="IPR036938">
    <property type="entry name" value="PAP2/HPO_sf"/>
</dbReference>
<gene>
    <name evidence="2" type="ORF">NCTC13336_01290</name>
</gene>
<accession>A0A377R2G3</accession>
<feature type="transmembrane region" description="Helical" evidence="1">
    <location>
        <begin position="66"/>
        <end position="89"/>
    </location>
</feature>
<keyword evidence="1" id="KW-1133">Transmembrane helix</keyword>